<gene>
    <name evidence="1" type="ORF">UX80_C0022G0016</name>
</gene>
<dbReference type="Proteomes" id="UP000034307">
    <property type="component" value="Unassembled WGS sequence"/>
</dbReference>
<accession>A0A0G1RJC1</accession>
<dbReference type="AlphaFoldDB" id="A0A0G1RJC1"/>
<evidence type="ECO:0000313" key="1">
    <source>
        <dbReference type="EMBL" id="KKU57236.1"/>
    </source>
</evidence>
<protein>
    <submittedName>
        <fullName evidence="1">Uncharacterized protein</fullName>
    </submittedName>
</protein>
<dbReference type="STRING" id="1618358.UX80_C0022G0016"/>
<name>A0A0G1RJC1_9BACT</name>
<dbReference type="EMBL" id="LCNO01000022">
    <property type="protein sequence ID" value="KKU57236.1"/>
    <property type="molecule type" value="Genomic_DNA"/>
</dbReference>
<feature type="non-terminal residue" evidence="1">
    <location>
        <position position="47"/>
    </location>
</feature>
<organism evidence="1 2">
    <name type="scientific">Candidatus Amesbacteria bacterium GW2011_GWA2_47_11b</name>
    <dbReference type="NCBI Taxonomy" id="1618358"/>
    <lineage>
        <taxon>Bacteria</taxon>
        <taxon>Candidatus Amesiibacteriota</taxon>
    </lineage>
</organism>
<sequence length="47" mass="5413">MNAPVLKRPVDGKWPVLAEFGKNFINDSVRGNYYELFNNKHSGVDFK</sequence>
<comment type="caution">
    <text evidence="1">The sequence shown here is derived from an EMBL/GenBank/DDBJ whole genome shotgun (WGS) entry which is preliminary data.</text>
</comment>
<proteinExistence type="predicted"/>
<evidence type="ECO:0000313" key="2">
    <source>
        <dbReference type="Proteomes" id="UP000034307"/>
    </source>
</evidence>
<reference evidence="1 2" key="1">
    <citation type="journal article" date="2015" name="Nature">
        <title>rRNA introns, odd ribosomes, and small enigmatic genomes across a large radiation of phyla.</title>
        <authorList>
            <person name="Brown C.T."/>
            <person name="Hug L.A."/>
            <person name="Thomas B.C."/>
            <person name="Sharon I."/>
            <person name="Castelle C.J."/>
            <person name="Singh A."/>
            <person name="Wilkins M.J."/>
            <person name="Williams K.H."/>
            <person name="Banfield J.F."/>
        </authorList>
    </citation>
    <scope>NUCLEOTIDE SEQUENCE [LARGE SCALE GENOMIC DNA]</scope>
</reference>